<feature type="compositionally biased region" description="Basic residues" evidence="1">
    <location>
        <begin position="78"/>
        <end position="93"/>
    </location>
</feature>
<dbReference type="GeneID" id="30152527"/>
<keyword evidence="3" id="KW-1185">Reference proteome</keyword>
<organism evidence="2 3">
    <name type="scientific">Cryptococcus amylolentus CBS 6039</name>
    <dbReference type="NCBI Taxonomy" id="1295533"/>
    <lineage>
        <taxon>Eukaryota</taxon>
        <taxon>Fungi</taxon>
        <taxon>Dikarya</taxon>
        <taxon>Basidiomycota</taxon>
        <taxon>Agaricomycotina</taxon>
        <taxon>Tremellomycetes</taxon>
        <taxon>Tremellales</taxon>
        <taxon>Cryptococcaceae</taxon>
        <taxon>Cryptococcus</taxon>
    </lineage>
</organism>
<dbReference type="AlphaFoldDB" id="A0A1E3I547"/>
<evidence type="ECO:0000256" key="1">
    <source>
        <dbReference type="SAM" id="MobiDB-lite"/>
    </source>
</evidence>
<name>A0A1E3I547_9TREE</name>
<evidence type="ECO:0000313" key="3">
    <source>
        <dbReference type="Proteomes" id="UP000094065"/>
    </source>
</evidence>
<proteinExistence type="predicted"/>
<comment type="caution">
    <text evidence="2">The sequence shown here is derived from an EMBL/GenBank/DDBJ whole genome shotgun (WGS) entry which is preliminary data.</text>
</comment>
<dbReference type="Proteomes" id="UP000094065">
    <property type="component" value="Unassembled WGS sequence"/>
</dbReference>
<dbReference type="RefSeq" id="XP_018996981.1">
    <property type="nucleotide sequence ID" value="XM_019134554.1"/>
</dbReference>
<protein>
    <submittedName>
        <fullName evidence="2">Uncharacterized protein</fullName>
    </submittedName>
</protein>
<evidence type="ECO:0000313" key="2">
    <source>
        <dbReference type="EMBL" id="ODN82981.1"/>
    </source>
</evidence>
<reference evidence="2 3" key="1">
    <citation type="submission" date="2016-06" db="EMBL/GenBank/DDBJ databases">
        <title>Evolution of pathogenesis and genome organization in the Tremellales.</title>
        <authorList>
            <person name="Cuomo C."/>
            <person name="Litvintseva A."/>
            <person name="Heitman J."/>
            <person name="Chen Y."/>
            <person name="Sun S."/>
            <person name="Springer D."/>
            <person name="Dromer F."/>
            <person name="Young S."/>
            <person name="Zeng Q."/>
            <person name="Chapman S."/>
            <person name="Gujja S."/>
            <person name="Saif S."/>
            <person name="Birren B."/>
        </authorList>
    </citation>
    <scope>NUCLEOTIDE SEQUENCE [LARGE SCALE GENOMIC DNA]</scope>
    <source>
        <strain evidence="2 3">CBS 6039</strain>
    </source>
</reference>
<dbReference type="EMBL" id="AWGJ01000002">
    <property type="protein sequence ID" value="ODN82981.1"/>
    <property type="molecule type" value="Genomic_DNA"/>
</dbReference>
<feature type="region of interest" description="Disordered" evidence="1">
    <location>
        <begin position="63"/>
        <end position="107"/>
    </location>
</feature>
<accession>A0A1E3I547</accession>
<gene>
    <name evidence="2" type="ORF">L202_01218</name>
</gene>
<sequence>MGLRGSAICCTSHGHLWRVHGTGKAGDLKRTGSPWKVFLDCCDQRRIALEDTLYNDSAVTEEKLAAKPAGQPMSPRGAQRKRTRKRTLPRKKKAESDAGESAKQIRT</sequence>